<evidence type="ECO:0000256" key="1">
    <source>
        <dbReference type="SAM" id="MobiDB-lite"/>
    </source>
</evidence>
<dbReference type="GO" id="GO:0016705">
    <property type="term" value="F:oxidoreductase activity, acting on paired donors, with incorporation or reduction of molecular oxygen"/>
    <property type="evidence" value="ECO:0007669"/>
    <property type="project" value="InterPro"/>
</dbReference>
<dbReference type="InterPro" id="IPR036396">
    <property type="entry name" value="Cyt_P450_sf"/>
</dbReference>
<reference evidence="2" key="2">
    <citation type="submission" date="1998-02" db="EMBL/GenBank/DDBJ databases">
        <title>Sequencing and analysis of genes involved in the biosynthesis of a vancomycin group antibiotic.</title>
        <authorList>
            <person name="van Wageningen A."/>
            <person name="Kirkpatrick P."/>
            <person name="Williams D."/>
            <person name="Harris B."/>
            <person name="Kershaw J."/>
            <person name="Lennard N."/>
            <person name="Jones M."/>
            <person name="Jones S."/>
            <person name="Solenberg P."/>
        </authorList>
    </citation>
    <scope>NUCLEOTIDE SEQUENCE</scope>
</reference>
<name>O52825_AMYOR</name>
<protein>
    <submittedName>
        <fullName evidence="2">PCZA361.27</fullName>
    </submittedName>
</protein>
<dbReference type="AlphaFoldDB" id="O52825"/>
<dbReference type="GO" id="GO:0020037">
    <property type="term" value="F:heme binding"/>
    <property type="evidence" value="ECO:0007669"/>
    <property type="project" value="InterPro"/>
</dbReference>
<evidence type="ECO:0000313" key="2">
    <source>
        <dbReference type="EMBL" id="CAA11800.1"/>
    </source>
</evidence>
<dbReference type="EMBL" id="AJ223999">
    <property type="protein sequence ID" value="CAA11800.1"/>
    <property type="molecule type" value="Genomic_DNA"/>
</dbReference>
<dbReference type="Gene3D" id="1.10.630.10">
    <property type="entry name" value="Cytochrome P450"/>
    <property type="match status" value="1"/>
</dbReference>
<dbReference type="SUPFAM" id="SSF48264">
    <property type="entry name" value="Cytochrome P450"/>
    <property type="match status" value="1"/>
</dbReference>
<organism evidence="2">
    <name type="scientific">Amycolatopsis orientalis</name>
    <name type="common">Nocardia orientalis</name>
    <dbReference type="NCBI Taxonomy" id="31958"/>
    <lineage>
        <taxon>Bacteria</taxon>
        <taxon>Bacillati</taxon>
        <taxon>Actinomycetota</taxon>
        <taxon>Actinomycetes</taxon>
        <taxon>Pseudonocardiales</taxon>
        <taxon>Pseudonocardiaceae</taxon>
        <taxon>Amycolatopsis</taxon>
    </lineage>
</organism>
<dbReference type="GO" id="GO:0005506">
    <property type="term" value="F:iron ion binding"/>
    <property type="evidence" value="ECO:0007669"/>
    <property type="project" value="InterPro"/>
</dbReference>
<reference evidence="2" key="1">
    <citation type="journal article" date="1998" name="Chem. Biol.">
        <title>Sequencing and analysis of genes involved in the biosynthesis of a vancomycin group antibiotic.</title>
        <authorList>
            <person name="van Wageningen A."/>
            <person name="Kirkpatrick P."/>
            <person name="Williams D."/>
            <person name="Harris B."/>
            <person name="Kershaw J."/>
            <person name="Lennard N."/>
            <person name="Jones M."/>
            <person name="Jones S."/>
            <person name="Solenberg P."/>
        </authorList>
    </citation>
    <scope>NUCLEOTIDE SEQUENCE</scope>
</reference>
<sequence length="151" mass="16966">MAHGIDQHGIDQHGIDQHGIDQHGIDQHGIDQHGIDQHSIDQHGIDQHGMEQVAPLLQEPANFQMRTGCDPHEENFDLRAHGPLVRLVGDSSTQLGRDYVWQAHGYDVVRKILGDHENFTTRPQFTHAKSDAHVEAQFVGQISTYDPPEHT</sequence>
<dbReference type="PIR" id="T17489">
    <property type="entry name" value="T17489"/>
</dbReference>
<accession>O52825</accession>
<feature type="region of interest" description="Disordered" evidence="1">
    <location>
        <begin position="1"/>
        <end position="31"/>
    </location>
</feature>
<proteinExistence type="predicted"/>
<dbReference type="GO" id="GO:0004497">
    <property type="term" value="F:monooxygenase activity"/>
    <property type="evidence" value="ECO:0007669"/>
    <property type="project" value="InterPro"/>
</dbReference>
<feature type="non-terminal residue" evidence="2">
    <location>
        <position position="151"/>
    </location>
</feature>